<reference evidence="3" key="1">
    <citation type="submission" date="2023-03" db="EMBL/GenBank/DDBJ databases">
        <title>Chitinimonas shenzhenensis gen. nov., sp. nov., a novel member of family Burkholderiaceae isolated from activated sludge collected in Shen Zhen, China.</title>
        <authorList>
            <person name="Wang X."/>
        </authorList>
    </citation>
    <scope>NUCLEOTIDE SEQUENCE</scope>
    <source>
        <strain evidence="3">DQS-5</strain>
    </source>
</reference>
<evidence type="ECO:0000313" key="4">
    <source>
        <dbReference type="Proteomes" id="UP001172778"/>
    </source>
</evidence>
<dbReference type="PANTHER" id="PTHR23416:SF23">
    <property type="entry name" value="ACETYLTRANSFERASE C18B11.09C-RELATED"/>
    <property type="match status" value="1"/>
</dbReference>
<proteinExistence type="inferred from homology"/>
<dbReference type="CDD" id="cd04647">
    <property type="entry name" value="LbH_MAT_like"/>
    <property type="match status" value="1"/>
</dbReference>
<dbReference type="Proteomes" id="UP001172778">
    <property type="component" value="Unassembled WGS sequence"/>
</dbReference>
<keyword evidence="4" id="KW-1185">Reference proteome</keyword>
<dbReference type="EC" id="2.3.1.-" evidence="3"/>
<dbReference type="InterPro" id="IPR051159">
    <property type="entry name" value="Hexapeptide_acetyltransf"/>
</dbReference>
<accession>A0ABT7DS42</accession>
<name>A0ABT7DS42_9NEIS</name>
<dbReference type="InterPro" id="IPR011004">
    <property type="entry name" value="Trimer_LpxA-like_sf"/>
</dbReference>
<keyword evidence="2 3" id="KW-0808">Transferase</keyword>
<organism evidence="3 4">
    <name type="scientific">Parachitinimonas caeni</name>
    <dbReference type="NCBI Taxonomy" id="3031301"/>
    <lineage>
        <taxon>Bacteria</taxon>
        <taxon>Pseudomonadati</taxon>
        <taxon>Pseudomonadota</taxon>
        <taxon>Betaproteobacteria</taxon>
        <taxon>Neisseriales</taxon>
        <taxon>Chitinibacteraceae</taxon>
        <taxon>Parachitinimonas</taxon>
    </lineage>
</organism>
<evidence type="ECO:0000256" key="1">
    <source>
        <dbReference type="ARBA" id="ARBA00007274"/>
    </source>
</evidence>
<dbReference type="PANTHER" id="PTHR23416">
    <property type="entry name" value="SIALIC ACID SYNTHASE-RELATED"/>
    <property type="match status" value="1"/>
</dbReference>
<comment type="similarity">
    <text evidence="1">Belongs to the transferase hexapeptide repeat family.</text>
</comment>
<dbReference type="Gene3D" id="2.160.10.10">
    <property type="entry name" value="Hexapeptide repeat proteins"/>
    <property type="match status" value="1"/>
</dbReference>
<comment type="caution">
    <text evidence="3">The sequence shown here is derived from an EMBL/GenBank/DDBJ whole genome shotgun (WGS) entry which is preliminary data.</text>
</comment>
<evidence type="ECO:0000313" key="3">
    <source>
        <dbReference type="EMBL" id="MDK2122884.1"/>
    </source>
</evidence>
<dbReference type="InterPro" id="IPR001451">
    <property type="entry name" value="Hexapep"/>
</dbReference>
<gene>
    <name evidence="3" type="ORF">PZA18_02335</name>
</gene>
<dbReference type="RefSeq" id="WP_284099171.1">
    <property type="nucleotide sequence ID" value="NZ_JARRAF010000002.1"/>
</dbReference>
<protein>
    <submittedName>
        <fullName evidence="3">Acyltransferase</fullName>
        <ecNumber evidence="3">2.3.1.-</ecNumber>
    </submittedName>
</protein>
<dbReference type="Pfam" id="PF00132">
    <property type="entry name" value="Hexapep"/>
    <property type="match status" value="1"/>
</dbReference>
<dbReference type="SUPFAM" id="SSF51161">
    <property type="entry name" value="Trimeric LpxA-like enzymes"/>
    <property type="match status" value="1"/>
</dbReference>
<evidence type="ECO:0000256" key="2">
    <source>
        <dbReference type="ARBA" id="ARBA00022679"/>
    </source>
</evidence>
<sequence>MASSKPSLYRRARRLARLGFEFLTRHVWFLRPIYETRESHAPILLRMVFFQKILGFNRRVPWPVHFTSRVTGWEHIHIGIAAAPGFMGGCYVFAREDSPIYVGDYTICSVNVCLAGYSHDPCDTRKMVSKGGIKIGSYCWLSANCSVMPGVELGDHTVVAAGAVVTQSFPEGHCILGGVPAKVIKRLDPAECVKFSDPIPYIGYRKVSH</sequence>
<dbReference type="GO" id="GO:0016746">
    <property type="term" value="F:acyltransferase activity"/>
    <property type="evidence" value="ECO:0007669"/>
    <property type="project" value="UniProtKB-KW"/>
</dbReference>
<keyword evidence="3" id="KW-0012">Acyltransferase</keyword>
<dbReference type="EMBL" id="JARRAF010000002">
    <property type="protein sequence ID" value="MDK2122884.1"/>
    <property type="molecule type" value="Genomic_DNA"/>
</dbReference>